<dbReference type="AlphaFoldDB" id="G8JEK8"/>
<organism evidence="2">
    <name type="scientific">Clostridioides difficile</name>
    <name type="common">Peptoclostridium difficile</name>
    <dbReference type="NCBI Taxonomy" id="1496"/>
    <lineage>
        <taxon>Bacteria</taxon>
        <taxon>Bacillati</taxon>
        <taxon>Bacillota</taxon>
        <taxon>Clostridia</taxon>
        <taxon>Peptostreptococcales</taxon>
        <taxon>Peptostreptococcaceae</taxon>
        <taxon>Clostridioides</taxon>
    </lineage>
</organism>
<proteinExistence type="predicted"/>
<feature type="region of interest" description="Disordered" evidence="1">
    <location>
        <begin position="102"/>
        <end position="123"/>
    </location>
</feature>
<reference evidence="2" key="1">
    <citation type="submission" date="2011-10" db="EMBL/GenBank/DDBJ databases">
        <authorList>
            <person name="Curry S.R."/>
            <person name="Schlackman J.L."/>
            <person name="Tulenko M."/>
            <person name="Marsh J.W."/>
            <person name="Pasculle A.W."/>
            <person name="Harrison L.H."/>
        </authorList>
    </citation>
    <scope>NUCLEOTIDE SEQUENCE</scope>
    <source>
        <strain evidence="2">CD2462</strain>
    </source>
</reference>
<dbReference type="RefSeq" id="WP_254462466.1">
    <property type="nucleotide sequence ID" value="NZ_JANCKO010000002.1"/>
</dbReference>
<sequence>MFSKKNEGNEFSNEGKGSSKKIIKFFKSTKGIALLAFILGVFFGNISSPACSEDHEEVISNQTSVIDSQKTEIETLNSKLSDAEPWFKMKDDEKKAIEAENQRKAEEAKKAEEQRKKEEEEKKGYDTGITYDQLARTPDDYKYKKVKFEGKVIQVIEDGDEVQIRLAVSGNYDKVVLCSYKKSITPSRVLEDDYITIRGISAGTITYESTMGVNITIPGIAVEKIN</sequence>
<protein>
    <submittedName>
        <fullName evidence="2">TcdC</fullName>
    </submittedName>
</protein>
<dbReference type="EMBL" id="JN944626">
    <property type="protein sequence ID" value="AET37252.1"/>
    <property type="molecule type" value="Genomic_DNA"/>
</dbReference>
<name>G8JEK8_CLODI</name>
<evidence type="ECO:0000256" key="1">
    <source>
        <dbReference type="SAM" id="MobiDB-lite"/>
    </source>
</evidence>
<accession>G8JEK8</accession>
<gene>
    <name evidence="2" type="primary">tcdC</name>
</gene>
<evidence type="ECO:0000313" key="2">
    <source>
        <dbReference type="EMBL" id="AET37252.1"/>
    </source>
</evidence>